<keyword evidence="2" id="KW-1185">Reference proteome</keyword>
<name>A0A9N9NAJ7_FUNMO</name>
<proteinExistence type="predicted"/>
<gene>
    <name evidence="1" type="ORF">FMOSSE_LOCUS14882</name>
</gene>
<dbReference type="EMBL" id="CAJVPP010013004">
    <property type="protein sequence ID" value="CAG8719462.1"/>
    <property type="molecule type" value="Genomic_DNA"/>
</dbReference>
<reference evidence="1" key="1">
    <citation type="submission" date="2021-06" db="EMBL/GenBank/DDBJ databases">
        <authorList>
            <person name="Kallberg Y."/>
            <person name="Tangrot J."/>
            <person name="Rosling A."/>
        </authorList>
    </citation>
    <scope>NUCLEOTIDE SEQUENCE</scope>
    <source>
        <strain evidence="1">87-6 pot B 2015</strain>
    </source>
</reference>
<feature type="non-terminal residue" evidence="1">
    <location>
        <position position="1"/>
    </location>
</feature>
<protein>
    <submittedName>
        <fullName evidence="1">11977_t:CDS:1</fullName>
    </submittedName>
</protein>
<dbReference type="Proteomes" id="UP000789375">
    <property type="component" value="Unassembled WGS sequence"/>
</dbReference>
<evidence type="ECO:0000313" key="2">
    <source>
        <dbReference type="Proteomes" id="UP000789375"/>
    </source>
</evidence>
<evidence type="ECO:0000313" key="1">
    <source>
        <dbReference type="EMBL" id="CAG8719462.1"/>
    </source>
</evidence>
<sequence length="59" mass="7041">NKQLPSQNKLINTKETDNNIYGEFNDASKWKDDNDSKWEDKIDFEKEKDIQLKLLRKGL</sequence>
<feature type="non-terminal residue" evidence="1">
    <location>
        <position position="59"/>
    </location>
</feature>
<comment type="caution">
    <text evidence="1">The sequence shown here is derived from an EMBL/GenBank/DDBJ whole genome shotgun (WGS) entry which is preliminary data.</text>
</comment>
<accession>A0A9N9NAJ7</accession>
<dbReference type="AlphaFoldDB" id="A0A9N9NAJ7"/>
<organism evidence="1 2">
    <name type="scientific">Funneliformis mosseae</name>
    <name type="common">Endomycorrhizal fungus</name>
    <name type="synonym">Glomus mosseae</name>
    <dbReference type="NCBI Taxonomy" id="27381"/>
    <lineage>
        <taxon>Eukaryota</taxon>
        <taxon>Fungi</taxon>
        <taxon>Fungi incertae sedis</taxon>
        <taxon>Mucoromycota</taxon>
        <taxon>Glomeromycotina</taxon>
        <taxon>Glomeromycetes</taxon>
        <taxon>Glomerales</taxon>
        <taxon>Glomeraceae</taxon>
        <taxon>Funneliformis</taxon>
    </lineage>
</organism>